<dbReference type="EMBL" id="JAGGNH010000004">
    <property type="protein sequence ID" value="KAJ0974700.1"/>
    <property type="molecule type" value="Genomic_DNA"/>
</dbReference>
<dbReference type="Pfam" id="PF00646">
    <property type="entry name" value="F-box"/>
    <property type="match status" value="1"/>
</dbReference>
<accession>A0A9D5HFM5</accession>
<feature type="domain" description="F-box" evidence="1">
    <location>
        <begin position="36"/>
        <end position="60"/>
    </location>
</feature>
<sequence length="145" mass="16402">MIYSVVKKQKGDLPDQKETQCELEDWSSSLQVPFDRIAKQLNAIDHISFRSVCKTWRSSSAKRAKIPFVVSSKLSDANYIRDISILDLFTKEIIPLRTAVSTITSDLFSRDCVYLGGSFGWIALAVEKPKERIILLNLAIHSRPS</sequence>
<dbReference type="InterPro" id="IPR001810">
    <property type="entry name" value="F-box_dom"/>
</dbReference>
<evidence type="ECO:0000259" key="1">
    <source>
        <dbReference type="Pfam" id="PF00646"/>
    </source>
</evidence>
<dbReference type="OrthoDB" id="616438at2759"/>
<evidence type="ECO:0000313" key="2">
    <source>
        <dbReference type="EMBL" id="KAJ0974700.1"/>
    </source>
</evidence>
<dbReference type="AlphaFoldDB" id="A0A9D5HFM5"/>
<protein>
    <recommendedName>
        <fullName evidence="1">F-box domain-containing protein</fullName>
    </recommendedName>
</protein>
<name>A0A9D5HFM5_9LILI</name>
<comment type="caution">
    <text evidence="2">The sequence shown here is derived from an EMBL/GenBank/DDBJ whole genome shotgun (WGS) entry which is preliminary data.</text>
</comment>
<gene>
    <name evidence="2" type="ORF">J5N97_016665</name>
</gene>
<organism evidence="2 3">
    <name type="scientific">Dioscorea zingiberensis</name>
    <dbReference type="NCBI Taxonomy" id="325984"/>
    <lineage>
        <taxon>Eukaryota</taxon>
        <taxon>Viridiplantae</taxon>
        <taxon>Streptophyta</taxon>
        <taxon>Embryophyta</taxon>
        <taxon>Tracheophyta</taxon>
        <taxon>Spermatophyta</taxon>
        <taxon>Magnoliopsida</taxon>
        <taxon>Liliopsida</taxon>
        <taxon>Dioscoreales</taxon>
        <taxon>Dioscoreaceae</taxon>
        <taxon>Dioscorea</taxon>
    </lineage>
</organism>
<evidence type="ECO:0000313" key="3">
    <source>
        <dbReference type="Proteomes" id="UP001085076"/>
    </source>
</evidence>
<proteinExistence type="predicted"/>
<reference evidence="2" key="1">
    <citation type="submission" date="2021-03" db="EMBL/GenBank/DDBJ databases">
        <authorList>
            <person name="Li Z."/>
            <person name="Yang C."/>
        </authorList>
    </citation>
    <scope>NUCLEOTIDE SEQUENCE</scope>
    <source>
        <strain evidence="2">Dzin_1.0</strain>
        <tissue evidence="2">Leaf</tissue>
    </source>
</reference>
<keyword evidence="3" id="KW-1185">Reference proteome</keyword>
<reference evidence="2" key="2">
    <citation type="journal article" date="2022" name="Hortic Res">
        <title>The genome of Dioscorea zingiberensis sheds light on the biosynthesis, origin and evolution of the medicinally important diosgenin saponins.</title>
        <authorList>
            <person name="Li Y."/>
            <person name="Tan C."/>
            <person name="Li Z."/>
            <person name="Guo J."/>
            <person name="Li S."/>
            <person name="Chen X."/>
            <person name="Wang C."/>
            <person name="Dai X."/>
            <person name="Yang H."/>
            <person name="Song W."/>
            <person name="Hou L."/>
            <person name="Xu J."/>
            <person name="Tong Z."/>
            <person name="Xu A."/>
            <person name="Yuan X."/>
            <person name="Wang W."/>
            <person name="Yang Q."/>
            <person name="Chen L."/>
            <person name="Sun Z."/>
            <person name="Wang K."/>
            <person name="Pan B."/>
            <person name="Chen J."/>
            <person name="Bao Y."/>
            <person name="Liu F."/>
            <person name="Qi X."/>
            <person name="Gang D.R."/>
            <person name="Wen J."/>
            <person name="Li J."/>
        </authorList>
    </citation>
    <scope>NUCLEOTIDE SEQUENCE</scope>
    <source>
        <strain evidence="2">Dzin_1.0</strain>
    </source>
</reference>
<dbReference type="Proteomes" id="UP001085076">
    <property type="component" value="Miscellaneous, Linkage group lg04"/>
</dbReference>